<dbReference type="GO" id="GO:0046872">
    <property type="term" value="F:metal ion binding"/>
    <property type="evidence" value="ECO:0007669"/>
    <property type="project" value="UniProtKB-UniRule"/>
</dbReference>
<reference evidence="9 10" key="1">
    <citation type="submission" date="2017-08" db="EMBL/GenBank/DDBJ databases">
        <authorList>
            <person name="de Groot N.N."/>
        </authorList>
    </citation>
    <scope>NUCLEOTIDE SEQUENCE [LARGE SCALE GENOMIC DNA]</scope>
    <source>
        <strain evidence="9 10">JC228</strain>
    </source>
</reference>
<feature type="binding site" evidence="6">
    <location>
        <position position="246"/>
    </location>
    <ligand>
        <name>a divalent metal cation</name>
        <dbReference type="ChEBI" id="CHEBI:60240"/>
        <label>1</label>
    </ligand>
</feature>
<gene>
    <name evidence="6" type="primary">map</name>
    <name evidence="9" type="ORF">SAMN05877753_104102</name>
</gene>
<dbReference type="PRINTS" id="PR00599">
    <property type="entry name" value="MAPEPTIDASE"/>
</dbReference>
<evidence type="ECO:0000256" key="7">
    <source>
        <dbReference type="RuleBase" id="RU003653"/>
    </source>
</evidence>
<feature type="binding site" evidence="6">
    <location>
        <position position="189"/>
    </location>
    <ligand>
        <name>substrate</name>
    </ligand>
</feature>
<accession>A0A285CSJ7</accession>
<sequence length="266" mass="29434">MIFVTAQLCEGMKKMIVLKSQREIEKMKKSGELLAEVHQQIKKLIAPGITTWEIEEFVDRFLREHGATPEQKGYKGYQYATCASINDEICHGFPRKEPLKEGDIVTIDMVVNYDGALSDSAWSYAVGNVSDEANKLLEVTEKALYLGIEQAKAGNRVGDIGHAIQTFVEGQGFSVVRDFIGHGIGAAMHEKPDIPHYGLPGKGIRLKEGMVFTIEPMVNIGAYQSKMDNNGWTARTVDGSLSAQYEHTIAIMPDGPMILTEQKKSL</sequence>
<dbReference type="GO" id="GO:0004239">
    <property type="term" value="F:initiator methionyl aminopeptidase activity"/>
    <property type="evidence" value="ECO:0007669"/>
    <property type="project" value="UniProtKB-UniRule"/>
</dbReference>
<dbReference type="GO" id="GO:0070006">
    <property type="term" value="F:metalloaminopeptidase activity"/>
    <property type="evidence" value="ECO:0007669"/>
    <property type="project" value="UniProtKB-UniRule"/>
</dbReference>
<dbReference type="Proteomes" id="UP000219546">
    <property type="component" value="Unassembled WGS sequence"/>
</dbReference>
<evidence type="ECO:0000259" key="8">
    <source>
        <dbReference type="Pfam" id="PF00557"/>
    </source>
</evidence>
<protein>
    <recommendedName>
        <fullName evidence="6 7">Methionine aminopeptidase</fullName>
        <shortName evidence="6">MAP</shortName>
        <shortName evidence="6">MetAP</shortName>
        <ecNumber evidence="6 7">3.4.11.18</ecNumber>
    </recommendedName>
    <alternativeName>
        <fullName evidence="6">Peptidase M</fullName>
    </alternativeName>
</protein>
<dbReference type="InterPro" id="IPR002467">
    <property type="entry name" value="Pept_M24A_MAP1"/>
</dbReference>
<keyword evidence="4 6" id="KW-0479">Metal-binding</keyword>
<comment type="similarity">
    <text evidence="6">Belongs to the peptidase M24A family. Methionine aminopeptidase type 1 subfamily.</text>
</comment>
<dbReference type="Gene3D" id="3.90.230.10">
    <property type="entry name" value="Creatinase/methionine aminopeptidase superfamily"/>
    <property type="match status" value="1"/>
</dbReference>
<dbReference type="PROSITE" id="PS00680">
    <property type="entry name" value="MAP_1"/>
    <property type="match status" value="1"/>
</dbReference>
<dbReference type="GO" id="GO:0005829">
    <property type="term" value="C:cytosol"/>
    <property type="evidence" value="ECO:0007669"/>
    <property type="project" value="TreeGrafter"/>
</dbReference>
<dbReference type="Pfam" id="PF00557">
    <property type="entry name" value="Peptidase_M24"/>
    <property type="match status" value="1"/>
</dbReference>
<keyword evidence="10" id="KW-1185">Reference proteome</keyword>
<dbReference type="AlphaFoldDB" id="A0A285CSJ7"/>
<evidence type="ECO:0000256" key="2">
    <source>
        <dbReference type="ARBA" id="ARBA00022438"/>
    </source>
</evidence>
<dbReference type="InterPro" id="IPR000994">
    <property type="entry name" value="Pept_M24"/>
</dbReference>
<feature type="binding site" evidence="6">
    <location>
        <position position="108"/>
    </location>
    <ligand>
        <name>a divalent metal cation</name>
        <dbReference type="ChEBI" id="CHEBI:60240"/>
        <label>1</label>
    </ligand>
</feature>
<dbReference type="EC" id="3.4.11.18" evidence="6 7"/>
<comment type="catalytic activity">
    <reaction evidence="6 7">
        <text>Release of N-terminal amino acids, preferentially methionine, from peptides and arylamides.</text>
        <dbReference type="EC" id="3.4.11.18"/>
    </reaction>
</comment>
<dbReference type="GO" id="GO:0006508">
    <property type="term" value="P:proteolysis"/>
    <property type="evidence" value="ECO:0007669"/>
    <property type="project" value="UniProtKB-KW"/>
</dbReference>
<dbReference type="InterPro" id="IPR036005">
    <property type="entry name" value="Creatinase/aminopeptidase-like"/>
</dbReference>
<feature type="binding site" evidence="6">
    <location>
        <position position="91"/>
    </location>
    <ligand>
        <name>substrate</name>
    </ligand>
</feature>
<feature type="binding site" evidence="6">
    <location>
        <position position="246"/>
    </location>
    <ligand>
        <name>a divalent metal cation</name>
        <dbReference type="ChEBI" id="CHEBI:60240"/>
        <label>2</label>
        <note>catalytic</note>
    </ligand>
</feature>
<comment type="subunit">
    <text evidence="6">Monomer.</text>
</comment>
<feature type="binding site" evidence="6">
    <location>
        <position position="119"/>
    </location>
    <ligand>
        <name>a divalent metal cation</name>
        <dbReference type="ChEBI" id="CHEBI:60240"/>
        <label>1</label>
    </ligand>
</feature>
<evidence type="ECO:0000256" key="6">
    <source>
        <dbReference type="HAMAP-Rule" id="MF_01974"/>
    </source>
</evidence>
<keyword evidence="3 6" id="KW-0645">Protease</keyword>
<comment type="cofactor">
    <cofactor evidence="6">
        <name>Co(2+)</name>
        <dbReference type="ChEBI" id="CHEBI:48828"/>
    </cofactor>
    <cofactor evidence="6">
        <name>Zn(2+)</name>
        <dbReference type="ChEBI" id="CHEBI:29105"/>
    </cofactor>
    <cofactor evidence="6">
        <name>Mn(2+)</name>
        <dbReference type="ChEBI" id="CHEBI:29035"/>
    </cofactor>
    <cofactor evidence="6">
        <name>Fe(2+)</name>
        <dbReference type="ChEBI" id="CHEBI:29033"/>
    </cofactor>
    <text evidence="6">Binds 2 divalent metal cations per subunit. Has a high-affinity and a low affinity metal-binding site. The true nature of the physiological cofactor is under debate. The enzyme is active with cobalt, zinc, manganese or divalent iron ions. Most likely, methionine aminopeptidases function as mononuclear Fe(2+)-metalloproteases under physiological conditions, and the catalytically relevant metal-binding site has been assigned to the histidine-containing high-affinity site.</text>
</comment>
<name>A0A285CSJ7_9BACI</name>
<feature type="domain" description="Peptidase M24" evidence="8">
    <location>
        <begin position="25"/>
        <end position="251"/>
    </location>
</feature>
<dbReference type="CDD" id="cd01086">
    <property type="entry name" value="MetAP1"/>
    <property type="match status" value="1"/>
</dbReference>
<dbReference type="NCBIfam" id="TIGR00500">
    <property type="entry name" value="met_pdase_I"/>
    <property type="match status" value="1"/>
</dbReference>
<organism evidence="9 10">
    <name type="scientific">Bacillus oleivorans</name>
    <dbReference type="NCBI Taxonomy" id="1448271"/>
    <lineage>
        <taxon>Bacteria</taxon>
        <taxon>Bacillati</taxon>
        <taxon>Bacillota</taxon>
        <taxon>Bacilli</taxon>
        <taxon>Bacillales</taxon>
        <taxon>Bacillaceae</taxon>
        <taxon>Bacillus</taxon>
    </lineage>
</organism>
<evidence type="ECO:0000256" key="3">
    <source>
        <dbReference type="ARBA" id="ARBA00022670"/>
    </source>
</evidence>
<dbReference type="HAMAP" id="MF_01974">
    <property type="entry name" value="MetAP_1"/>
    <property type="match status" value="1"/>
</dbReference>
<proteinExistence type="inferred from homology"/>
<keyword evidence="5 6" id="KW-0378">Hydrolase</keyword>
<dbReference type="PANTHER" id="PTHR43330:SF17">
    <property type="entry name" value="METHIONINE AMINOPEPTIDASE"/>
    <property type="match status" value="1"/>
</dbReference>
<feature type="binding site" evidence="6">
    <location>
        <position position="119"/>
    </location>
    <ligand>
        <name>a divalent metal cation</name>
        <dbReference type="ChEBI" id="CHEBI:60240"/>
        <label>2</label>
        <note>catalytic</note>
    </ligand>
</feature>
<evidence type="ECO:0000256" key="1">
    <source>
        <dbReference type="ARBA" id="ARBA00002521"/>
    </source>
</evidence>
<feature type="binding site" evidence="6">
    <location>
        <position position="215"/>
    </location>
    <ligand>
        <name>a divalent metal cation</name>
        <dbReference type="ChEBI" id="CHEBI:60240"/>
        <label>2</label>
        <note>catalytic</note>
    </ligand>
</feature>
<evidence type="ECO:0000256" key="4">
    <source>
        <dbReference type="ARBA" id="ARBA00022723"/>
    </source>
</evidence>
<dbReference type="SUPFAM" id="SSF55920">
    <property type="entry name" value="Creatinase/aminopeptidase"/>
    <property type="match status" value="1"/>
</dbReference>
<dbReference type="InterPro" id="IPR001714">
    <property type="entry name" value="Pept_M24_MAP"/>
</dbReference>
<evidence type="ECO:0000256" key="5">
    <source>
        <dbReference type="ARBA" id="ARBA00022801"/>
    </source>
</evidence>
<keyword evidence="2 6" id="KW-0031">Aminopeptidase</keyword>
<evidence type="ECO:0000313" key="9">
    <source>
        <dbReference type="EMBL" id="SNX70405.1"/>
    </source>
</evidence>
<feature type="binding site" evidence="6">
    <location>
        <position position="182"/>
    </location>
    <ligand>
        <name>a divalent metal cation</name>
        <dbReference type="ChEBI" id="CHEBI:60240"/>
        <label>2</label>
        <note>catalytic</note>
    </ligand>
</feature>
<dbReference type="EMBL" id="OAOP01000004">
    <property type="protein sequence ID" value="SNX70405.1"/>
    <property type="molecule type" value="Genomic_DNA"/>
</dbReference>
<comment type="function">
    <text evidence="1 6">Removes the N-terminal methionine from nascent proteins. The N-terminal methionine is often cleaved when the second residue in the primary sequence is small and uncharged (Met-Ala-, Cys, Gly, Pro, Ser, Thr, or Val). Requires deformylation of the N(alpha)-formylated initiator methionine before it can be hydrolyzed.</text>
</comment>
<dbReference type="PANTHER" id="PTHR43330">
    <property type="entry name" value="METHIONINE AMINOPEPTIDASE"/>
    <property type="match status" value="1"/>
</dbReference>
<evidence type="ECO:0000313" key="10">
    <source>
        <dbReference type="Proteomes" id="UP000219546"/>
    </source>
</evidence>